<dbReference type="AlphaFoldDB" id="A0A815LQM5"/>
<dbReference type="Pfam" id="PF07986">
    <property type="entry name" value="TBCC"/>
    <property type="match status" value="1"/>
</dbReference>
<accession>A0A815LQM5</accession>
<evidence type="ECO:0000313" key="4">
    <source>
        <dbReference type="Proteomes" id="UP000663829"/>
    </source>
</evidence>
<evidence type="ECO:0000259" key="1">
    <source>
        <dbReference type="Pfam" id="PF07986"/>
    </source>
</evidence>
<dbReference type="EMBL" id="CAJOBC010083330">
    <property type="protein sequence ID" value="CAF4299984.1"/>
    <property type="molecule type" value="Genomic_DNA"/>
</dbReference>
<reference evidence="2" key="1">
    <citation type="submission" date="2021-02" db="EMBL/GenBank/DDBJ databases">
        <authorList>
            <person name="Nowell W R."/>
        </authorList>
    </citation>
    <scope>NUCLEOTIDE SEQUENCE</scope>
</reference>
<dbReference type="OrthoDB" id="10058620at2759"/>
<evidence type="ECO:0000313" key="3">
    <source>
        <dbReference type="EMBL" id="CAF4299984.1"/>
    </source>
</evidence>
<protein>
    <recommendedName>
        <fullName evidence="1">Tubulin binding cofactor C-like domain-containing protein</fullName>
    </recommendedName>
</protein>
<organism evidence="2 4">
    <name type="scientific">Didymodactylos carnosus</name>
    <dbReference type="NCBI Taxonomy" id="1234261"/>
    <lineage>
        <taxon>Eukaryota</taxon>
        <taxon>Metazoa</taxon>
        <taxon>Spiralia</taxon>
        <taxon>Gnathifera</taxon>
        <taxon>Rotifera</taxon>
        <taxon>Eurotatoria</taxon>
        <taxon>Bdelloidea</taxon>
        <taxon>Philodinida</taxon>
        <taxon>Philodinidae</taxon>
        <taxon>Didymodactylos</taxon>
    </lineage>
</organism>
<keyword evidence="4" id="KW-1185">Reference proteome</keyword>
<sequence length="332" mass="37539">MSEFIREINRHCAPYDGDIIHALKSNCSRLVKHLEQPGKENIDEEEEPFAVLEHLIMKRYKHSKKLLLNQETVDAYPMIQIQTIKGIKNYSIVIKYDTLITTNSQSEALAVLIGSYEIFDIEYQAKVRTTLEVLNGLSFKKRLFSLSLAAKREKFNSTNNTGISPLFIYSSPFRSSAVKLNANERLDNIEHTLNSVVDAVHGFASQLHDLFGQIKGVEKLLKIVNVNTAVHKQSINVSPLRSHASSTSLTPSSQRKLVRKNIQIETSNVETTLQITDCENASIQCRSSSFYILTPIRPLIQLNCSDLLYAPYNTSYIKLPEHMKKTGLSRAV</sequence>
<dbReference type="Proteomes" id="UP000681722">
    <property type="component" value="Unassembled WGS sequence"/>
</dbReference>
<feature type="domain" description="Tubulin binding cofactor C-like" evidence="1">
    <location>
        <begin position="274"/>
        <end position="330"/>
    </location>
</feature>
<dbReference type="InterPro" id="IPR016098">
    <property type="entry name" value="CAP/MinC_C"/>
</dbReference>
<dbReference type="InterPro" id="IPR012945">
    <property type="entry name" value="Tubulin-bd_cofactor_C_dom"/>
</dbReference>
<dbReference type="Proteomes" id="UP000663829">
    <property type="component" value="Unassembled WGS sequence"/>
</dbReference>
<dbReference type="Gene3D" id="2.160.20.70">
    <property type="match status" value="1"/>
</dbReference>
<comment type="caution">
    <text evidence="2">The sequence shown here is derived from an EMBL/GenBank/DDBJ whole genome shotgun (WGS) entry which is preliminary data.</text>
</comment>
<dbReference type="EMBL" id="CAJNOQ010017905">
    <property type="protein sequence ID" value="CAF1411804.1"/>
    <property type="molecule type" value="Genomic_DNA"/>
</dbReference>
<evidence type="ECO:0000313" key="2">
    <source>
        <dbReference type="EMBL" id="CAF1411804.1"/>
    </source>
</evidence>
<name>A0A815LQM5_9BILA</name>
<proteinExistence type="predicted"/>
<gene>
    <name evidence="2" type="ORF">GPM918_LOCUS33515</name>
    <name evidence="3" type="ORF">SRO942_LOCUS34201</name>
</gene>